<gene>
    <name evidence="1" type="ORF">EVAR_96244_1</name>
</gene>
<proteinExistence type="predicted"/>
<evidence type="ECO:0000313" key="2">
    <source>
        <dbReference type="Proteomes" id="UP000299102"/>
    </source>
</evidence>
<keyword evidence="2" id="KW-1185">Reference proteome</keyword>
<evidence type="ECO:0000313" key="1">
    <source>
        <dbReference type="EMBL" id="GBP51648.1"/>
    </source>
</evidence>
<dbReference type="EMBL" id="BGZK01000585">
    <property type="protein sequence ID" value="GBP51648.1"/>
    <property type="molecule type" value="Genomic_DNA"/>
</dbReference>
<sequence>MYTYGAHAVLTYSFDFGAARLDPCELRTVIPYTYTLSERSAELHARQLKSPLTYVLPHSGELEKTSKYYRSRKLTVACDGLMELVRRWFRSN</sequence>
<name>A0A4C1WJQ3_EUMVA</name>
<organism evidence="1 2">
    <name type="scientific">Eumeta variegata</name>
    <name type="common">Bagworm moth</name>
    <name type="synonym">Eumeta japonica</name>
    <dbReference type="NCBI Taxonomy" id="151549"/>
    <lineage>
        <taxon>Eukaryota</taxon>
        <taxon>Metazoa</taxon>
        <taxon>Ecdysozoa</taxon>
        <taxon>Arthropoda</taxon>
        <taxon>Hexapoda</taxon>
        <taxon>Insecta</taxon>
        <taxon>Pterygota</taxon>
        <taxon>Neoptera</taxon>
        <taxon>Endopterygota</taxon>
        <taxon>Lepidoptera</taxon>
        <taxon>Glossata</taxon>
        <taxon>Ditrysia</taxon>
        <taxon>Tineoidea</taxon>
        <taxon>Psychidae</taxon>
        <taxon>Oiketicinae</taxon>
        <taxon>Eumeta</taxon>
    </lineage>
</organism>
<dbReference type="AlphaFoldDB" id="A0A4C1WJQ3"/>
<protein>
    <submittedName>
        <fullName evidence="1">Uncharacterized protein</fullName>
    </submittedName>
</protein>
<comment type="caution">
    <text evidence="1">The sequence shown here is derived from an EMBL/GenBank/DDBJ whole genome shotgun (WGS) entry which is preliminary data.</text>
</comment>
<dbReference type="OrthoDB" id="361102at2759"/>
<accession>A0A4C1WJQ3</accession>
<reference evidence="1 2" key="1">
    <citation type="journal article" date="2019" name="Commun. Biol.">
        <title>The bagworm genome reveals a unique fibroin gene that provides high tensile strength.</title>
        <authorList>
            <person name="Kono N."/>
            <person name="Nakamura H."/>
            <person name="Ohtoshi R."/>
            <person name="Tomita M."/>
            <person name="Numata K."/>
            <person name="Arakawa K."/>
        </authorList>
    </citation>
    <scope>NUCLEOTIDE SEQUENCE [LARGE SCALE GENOMIC DNA]</scope>
</reference>
<dbReference type="Proteomes" id="UP000299102">
    <property type="component" value="Unassembled WGS sequence"/>
</dbReference>